<reference evidence="2" key="1">
    <citation type="journal article" date="2022" name="Mol. Ecol. Resour.">
        <title>The genomes of chicory, endive, great burdock and yacon provide insights into Asteraceae palaeo-polyploidization history and plant inulin production.</title>
        <authorList>
            <person name="Fan W."/>
            <person name="Wang S."/>
            <person name="Wang H."/>
            <person name="Wang A."/>
            <person name="Jiang F."/>
            <person name="Liu H."/>
            <person name="Zhao H."/>
            <person name="Xu D."/>
            <person name="Zhang Y."/>
        </authorList>
    </citation>
    <scope>NUCLEOTIDE SEQUENCE [LARGE SCALE GENOMIC DNA]</scope>
    <source>
        <strain evidence="2">cv. Yunnan</strain>
    </source>
</reference>
<organism evidence="1 2">
    <name type="scientific">Smallanthus sonchifolius</name>
    <dbReference type="NCBI Taxonomy" id="185202"/>
    <lineage>
        <taxon>Eukaryota</taxon>
        <taxon>Viridiplantae</taxon>
        <taxon>Streptophyta</taxon>
        <taxon>Embryophyta</taxon>
        <taxon>Tracheophyta</taxon>
        <taxon>Spermatophyta</taxon>
        <taxon>Magnoliopsida</taxon>
        <taxon>eudicotyledons</taxon>
        <taxon>Gunneridae</taxon>
        <taxon>Pentapetalae</taxon>
        <taxon>asterids</taxon>
        <taxon>campanulids</taxon>
        <taxon>Asterales</taxon>
        <taxon>Asteraceae</taxon>
        <taxon>Asteroideae</taxon>
        <taxon>Heliantheae alliance</taxon>
        <taxon>Millerieae</taxon>
        <taxon>Smallanthus</taxon>
    </lineage>
</organism>
<evidence type="ECO:0000313" key="2">
    <source>
        <dbReference type="Proteomes" id="UP001056120"/>
    </source>
</evidence>
<reference evidence="1 2" key="2">
    <citation type="journal article" date="2022" name="Mol. Ecol. Resour.">
        <title>The genomes of chicory, endive, great burdock and yacon provide insights into Asteraceae paleo-polyploidization history and plant inulin production.</title>
        <authorList>
            <person name="Fan W."/>
            <person name="Wang S."/>
            <person name="Wang H."/>
            <person name="Wang A."/>
            <person name="Jiang F."/>
            <person name="Liu H."/>
            <person name="Zhao H."/>
            <person name="Xu D."/>
            <person name="Zhang Y."/>
        </authorList>
    </citation>
    <scope>NUCLEOTIDE SEQUENCE [LARGE SCALE GENOMIC DNA]</scope>
    <source>
        <strain evidence="2">cv. Yunnan</strain>
        <tissue evidence="1">Leaves</tissue>
    </source>
</reference>
<keyword evidence="2" id="KW-1185">Reference proteome</keyword>
<evidence type="ECO:0000313" key="1">
    <source>
        <dbReference type="EMBL" id="KAI3683248.1"/>
    </source>
</evidence>
<name>A0ACB8YDQ1_9ASTR</name>
<comment type="caution">
    <text evidence="1">The sequence shown here is derived from an EMBL/GenBank/DDBJ whole genome shotgun (WGS) entry which is preliminary data.</text>
</comment>
<proteinExistence type="predicted"/>
<gene>
    <name evidence="1" type="ORF">L1987_83749</name>
</gene>
<dbReference type="EMBL" id="CM042045">
    <property type="protein sequence ID" value="KAI3683248.1"/>
    <property type="molecule type" value="Genomic_DNA"/>
</dbReference>
<protein>
    <submittedName>
        <fullName evidence="1">Uncharacterized protein</fullName>
    </submittedName>
</protein>
<accession>A0ACB8YDQ1</accession>
<sequence length="122" mass="13617">MGKRNVIFILGQTLRSPPLIVHGPTFIFIAKPSRLSYDAILRLLHSHQDKWQSTMVNQTVLRVLRRWPELLVVGTSEPRKREGALAVWVQTDGGGGGWWRLYEYHNGDGGGSYKDDGGNGGC</sequence>
<dbReference type="Proteomes" id="UP001056120">
    <property type="component" value="Linkage Group LG28"/>
</dbReference>